<dbReference type="KEGG" id="bov:BOV_0991"/>
<reference evidence="2" key="1">
    <citation type="journal article" date="2009" name="PLoS ONE">
        <title>Genome degradation in Brucella ovis corresponds with narrowing of its host range and tissue tropism.</title>
        <authorList>
            <person name="Tsolis R.M."/>
            <person name="Seshadri R."/>
            <person name="Santos R.L."/>
            <person name="Sangari F.J."/>
            <person name="Lobo J.M."/>
            <person name="de Jong M.F."/>
            <person name="Ren Q."/>
            <person name="Myers G."/>
            <person name="Brinkac L.M."/>
            <person name="Nelson W.C."/>
            <person name="Deboy R.T."/>
            <person name="Angiuoli S."/>
            <person name="Khouri H."/>
            <person name="Dimitrov G."/>
            <person name="Robinson J.R."/>
            <person name="Mulligan S."/>
            <person name="Walker R.L."/>
            <person name="Elzer P.E."/>
            <person name="Hassan K.A."/>
            <person name="Paulsen I.T."/>
        </authorList>
    </citation>
    <scope>NUCLEOTIDE SEQUENCE [LARGE SCALE GENOMIC DNA]</scope>
    <source>
        <strain evidence="2">ATCC 25840 / 63/290 / NCTC 10512</strain>
    </source>
</reference>
<protein>
    <submittedName>
        <fullName evidence="1">Uncharacterized protein</fullName>
    </submittedName>
</protein>
<organism evidence="1 2">
    <name type="scientific">Brucella ovis (strain ATCC 25840 / 63/290 / NCTC 10512)</name>
    <dbReference type="NCBI Taxonomy" id="444178"/>
    <lineage>
        <taxon>Bacteria</taxon>
        <taxon>Pseudomonadati</taxon>
        <taxon>Pseudomonadota</taxon>
        <taxon>Alphaproteobacteria</taxon>
        <taxon>Hyphomicrobiales</taxon>
        <taxon>Brucellaceae</taxon>
        <taxon>Brucella/Ochrobactrum group</taxon>
        <taxon>Brucella</taxon>
    </lineage>
</organism>
<sequence>MWKSVLSLFSIPGHAPQRLTIKRVKREYLQKKHLQDAVVADQDSPVFFISSYEPIIWRFFPCGKVGLAPAFRFADFDRAGAYWRSRGAAIYGG</sequence>
<keyword evidence="2" id="KW-1185">Reference proteome</keyword>
<name>A0A0H3APS8_BRUO2</name>
<dbReference type="HOGENOM" id="CLU_198821_0_0_5"/>
<accession>A0A0H3APS8</accession>
<gene>
    <name evidence="1" type="ordered locus">BOV_0991</name>
</gene>
<dbReference type="Proteomes" id="UP000006383">
    <property type="component" value="Chromosome I"/>
</dbReference>
<dbReference type="AlphaFoldDB" id="A0A0H3APS8"/>
<dbReference type="EMBL" id="CP000708">
    <property type="protein sequence ID" value="ABQ60699.1"/>
    <property type="molecule type" value="Genomic_DNA"/>
</dbReference>
<evidence type="ECO:0000313" key="1">
    <source>
        <dbReference type="EMBL" id="ABQ60699.1"/>
    </source>
</evidence>
<evidence type="ECO:0000313" key="2">
    <source>
        <dbReference type="Proteomes" id="UP000006383"/>
    </source>
</evidence>
<proteinExistence type="predicted"/>